<dbReference type="EMBL" id="CP132191">
    <property type="protein sequence ID" value="WLP85902.1"/>
    <property type="molecule type" value="Genomic_DNA"/>
</dbReference>
<evidence type="ECO:0000256" key="2">
    <source>
        <dbReference type="ARBA" id="ARBA00022603"/>
    </source>
</evidence>
<keyword evidence="4" id="KW-0949">S-adenosyl-L-methionine</keyword>
<dbReference type="GO" id="GO:0008168">
    <property type="term" value="F:methyltransferase activity"/>
    <property type="evidence" value="ECO:0007669"/>
    <property type="project" value="UniProtKB-KW"/>
</dbReference>
<dbReference type="EC" id="2.1.1.-" evidence="6"/>
<dbReference type="SUPFAM" id="SSF53335">
    <property type="entry name" value="S-adenosyl-L-methionine-dependent methyltransferases"/>
    <property type="match status" value="1"/>
</dbReference>
<organism evidence="6 7">
    <name type="scientific">Mycoplasma seminis</name>
    <dbReference type="NCBI Taxonomy" id="512749"/>
    <lineage>
        <taxon>Bacteria</taxon>
        <taxon>Bacillati</taxon>
        <taxon>Mycoplasmatota</taxon>
        <taxon>Mollicutes</taxon>
        <taxon>Mycoplasmataceae</taxon>
        <taxon>Mycoplasma</taxon>
    </lineage>
</organism>
<evidence type="ECO:0000256" key="4">
    <source>
        <dbReference type="ARBA" id="ARBA00022691"/>
    </source>
</evidence>
<dbReference type="PIRSF" id="PIRSF015855">
    <property type="entry name" value="TypeIII_Mtase_mKpnI"/>
    <property type="match status" value="1"/>
</dbReference>
<sequence length="554" mass="64385">MNKDKKQLVLNWLQDFEQNNALDDTRAQVFGIIRELINTKKYGLVFEEKQEDIINQVNNSIVTLERKDQIITNKNNKLNFLLEGDNYAALKLLQKTHRNRIDVIYIDPPYNTGVKDFIYNDNYVDKEDAFKHSKWLSFMKPRLEIARDLLHNNGVIFISIDDREQAALKLLCDEIFGEGNFIGLLPRLTTTGGKTHDNTLAKQHDYVLIYIKQHNSNTRELLFNHEPLDSKSFNKDDNDGRGKYRLVRLLAEKNLDERTGSQAEPIEFNGKIFYPVLPNGKKWYWRWGTERVELGKKLGLIVEEKGVLKTKLYFEYDFKQGATELTKKDRVKLFASTDLVSYEFSNDNGTKELQKIMGETKTFNFPKTINLIYKLIKLIKNKDAIVLDFFAGSGTTGHAVAKLNAEDGGDRNYILCTNNENNIAENVTFKRLSNIQEELPHNLIYNKINLISNEEFINSNFDEKYLKQIYVSCKELIQLETAKLIDNNEILVITSQEELNSYSDTELLDAKIIFYVTDAVAIHKHTLFNEISNKLVQIPEKYYFSELSEVDYLW</sequence>
<dbReference type="InterPro" id="IPR002941">
    <property type="entry name" value="DNA_methylase_N4/N6"/>
</dbReference>
<evidence type="ECO:0000256" key="3">
    <source>
        <dbReference type="ARBA" id="ARBA00022679"/>
    </source>
</evidence>
<name>A0ABY9HBI7_9MOLU</name>
<evidence type="ECO:0000259" key="5">
    <source>
        <dbReference type="Pfam" id="PF01555"/>
    </source>
</evidence>
<evidence type="ECO:0000313" key="6">
    <source>
        <dbReference type="EMBL" id="WLP85902.1"/>
    </source>
</evidence>
<dbReference type="Pfam" id="PF01555">
    <property type="entry name" value="N6_N4_Mtase"/>
    <property type="match status" value="1"/>
</dbReference>
<dbReference type="RefSeq" id="WP_305938325.1">
    <property type="nucleotide sequence ID" value="NZ_CP132191.1"/>
</dbReference>
<protein>
    <submittedName>
        <fullName evidence="6">Site-specific DNA-methyltransferase</fullName>
        <ecNumber evidence="6">2.1.1.-</ecNumber>
    </submittedName>
</protein>
<dbReference type="PROSITE" id="PS00092">
    <property type="entry name" value="N6_MTASE"/>
    <property type="match status" value="1"/>
</dbReference>
<comment type="similarity">
    <text evidence="1">Belongs to the N(4)/N(6)-methyltransferase family.</text>
</comment>
<dbReference type="GO" id="GO:0032259">
    <property type="term" value="P:methylation"/>
    <property type="evidence" value="ECO:0007669"/>
    <property type="project" value="UniProtKB-KW"/>
</dbReference>
<reference evidence="6" key="1">
    <citation type="submission" date="2023-08" db="EMBL/GenBank/DDBJ databases">
        <title>Complete genome sequence of Mycoplasma seminis 2200.</title>
        <authorList>
            <person name="Spergser J."/>
        </authorList>
    </citation>
    <scope>NUCLEOTIDE SEQUENCE [LARGE SCALE GENOMIC DNA]</scope>
    <source>
        <strain evidence="6">2200</strain>
    </source>
</reference>
<gene>
    <name evidence="6" type="ORF">Q8852_02030</name>
</gene>
<dbReference type="InterPro" id="IPR029063">
    <property type="entry name" value="SAM-dependent_MTases_sf"/>
</dbReference>
<dbReference type="Gene3D" id="3.40.50.150">
    <property type="entry name" value="Vaccinia Virus protein VP39"/>
    <property type="match status" value="1"/>
</dbReference>
<dbReference type="Proteomes" id="UP001237011">
    <property type="component" value="Chromosome"/>
</dbReference>
<evidence type="ECO:0000313" key="7">
    <source>
        <dbReference type="Proteomes" id="UP001237011"/>
    </source>
</evidence>
<keyword evidence="7" id="KW-1185">Reference proteome</keyword>
<proteinExistence type="inferred from homology"/>
<feature type="domain" description="DNA methylase N-4/N-6" evidence="5">
    <location>
        <begin position="101"/>
        <end position="420"/>
    </location>
</feature>
<keyword evidence="2 6" id="KW-0489">Methyltransferase</keyword>
<dbReference type="InterPro" id="IPR002052">
    <property type="entry name" value="DNA_methylase_N6_adenine_CS"/>
</dbReference>
<evidence type="ECO:0000256" key="1">
    <source>
        <dbReference type="ARBA" id="ARBA00006594"/>
    </source>
</evidence>
<accession>A0ABY9HBI7</accession>
<keyword evidence="3 6" id="KW-0808">Transferase</keyword>
<dbReference type="PRINTS" id="PR00506">
    <property type="entry name" value="D21N6MTFRASE"/>
</dbReference>
<dbReference type="InterPro" id="IPR002295">
    <property type="entry name" value="N4/N6-MTase_EcoPI_Mod-like"/>
</dbReference>